<gene>
    <name evidence="1" type="ORF">KIV10_01710</name>
</gene>
<dbReference type="PROSITE" id="PS51257">
    <property type="entry name" value="PROKAR_LIPOPROTEIN"/>
    <property type="match status" value="1"/>
</dbReference>
<proteinExistence type="predicted"/>
<organism evidence="1 2">
    <name type="scientific">Aequorivita echinoideorum</name>
    <dbReference type="NCBI Taxonomy" id="1549647"/>
    <lineage>
        <taxon>Bacteria</taxon>
        <taxon>Pseudomonadati</taxon>
        <taxon>Bacteroidota</taxon>
        <taxon>Flavobacteriia</taxon>
        <taxon>Flavobacteriales</taxon>
        <taxon>Flavobacteriaceae</taxon>
        <taxon>Aequorivita</taxon>
    </lineage>
</organism>
<dbReference type="Proteomes" id="UP001297092">
    <property type="component" value="Unassembled WGS sequence"/>
</dbReference>
<name>A0ABS5S103_9FLAO</name>
<evidence type="ECO:0008006" key="3">
    <source>
        <dbReference type="Google" id="ProtNLM"/>
    </source>
</evidence>
<reference evidence="1 2" key="1">
    <citation type="submission" date="2021-05" db="EMBL/GenBank/DDBJ databases">
        <title>Aequorivita echinoideorum JCM 30378 genome.</title>
        <authorList>
            <person name="Zhang H."/>
            <person name="Li C."/>
        </authorList>
    </citation>
    <scope>NUCLEOTIDE SEQUENCE [LARGE SCALE GENOMIC DNA]</scope>
    <source>
        <strain evidence="1 2">JCM30378</strain>
    </source>
</reference>
<keyword evidence="2" id="KW-1185">Reference proteome</keyword>
<comment type="caution">
    <text evidence="1">The sequence shown here is derived from an EMBL/GenBank/DDBJ whole genome shotgun (WGS) entry which is preliminary data.</text>
</comment>
<dbReference type="EMBL" id="JAHCTB010000001">
    <property type="protein sequence ID" value="MBT0606886.1"/>
    <property type="molecule type" value="Genomic_DNA"/>
</dbReference>
<protein>
    <recommendedName>
        <fullName evidence="3">Ferredoxin subunit of nitrite reductase or a ring-hydroxylating dioxygenase</fullName>
    </recommendedName>
</protein>
<sequence length="144" mass="16001">MKKVVFAILVIFIGISCSNNDDRPNNNPFLIDPPVNAVLNLSLPEYNPLRFAGNSVVIDNGINGIVVYCVNETLYTAFELSDPNHELRNCSRMTVDGVIASCPCSDDDNEYFITSGQHTTEPDVKYPMQPYRVERNGNVITVSN</sequence>
<evidence type="ECO:0000313" key="1">
    <source>
        <dbReference type="EMBL" id="MBT0606886.1"/>
    </source>
</evidence>
<dbReference type="RefSeq" id="WP_214111757.1">
    <property type="nucleotide sequence ID" value="NZ_JAHCTB010000001.1"/>
</dbReference>
<accession>A0ABS5S103</accession>
<evidence type="ECO:0000313" key="2">
    <source>
        <dbReference type="Proteomes" id="UP001297092"/>
    </source>
</evidence>